<evidence type="ECO:0000313" key="3">
    <source>
        <dbReference type="Proteomes" id="UP000007431"/>
    </source>
</evidence>
<dbReference type="GeneID" id="9586200"/>
<feature type="region of interest" description="Disordered" evidence="1">
    <location>
        <begin position="301"/>
        <end position="321"/>
    </location>
</feature>
<dbReference type="AlphaFoldDB" id="D8PYQ6"/>
<feature type="region of interest" description="Disordered" evidence="1">
    <location>
        <begin position="1"/>
        <end position="48"/>
    </location>
</feature>
<sequence>MLPSSWKHAGGPTASFATREEIADLEPPEPHAGFPGENLSRLGFPPSSHSDFVAGGTISNVVNAFEHRLGRRQAAGGTSAPTRRQMRRGWGTLADGVECEKEGDDVECEKEGDGVSSVADDFSKRANRRRRTPTRWARYAAGVLVEPDPPKAREDVFHKEYDDDPEPPEARACSLDGEREEGELPSSSPSPFSSRTSPPHLPPLPAPLPLPSGSSTLISRRAPSTRDSQAWETEEACAMWAGIGMWGEGTHSPSRSACFSVLTILQVDSEREAVRLSRALRQCPCQRTFVLVGGALARGGGKRDVGGGGEAEREGKGGRGGLETAAALLKKTEDEAQVLGVVEKQG</sequence>
<keyword evidence="3" id="KW-1185">Reference proteome</keyword>
<name>D8PYQ6_SCHCM</name>
<organism evidence="3">
    <name type="scientific">Schizophyllum commune (strain H4-8 / FGSC 9210)</name>
    <name type="common">Split gill fungus</name>
    <dbReference type="NCBI Taxonomy" id="578458"/>
    <lineage>
        <taxon>Eukaryota</taxon>
        <taxon>Fungi</taxon>
        <taxon>Dikarya</taxon>
        <taxon>Basidiomycota</taxon>
        <taxon>Agaricomycotina</taxon>
        <taxon>Agaricomycetes</taxon>
        <taxon>Agaricomycetidae</taxon>
        <taxon>Agaricales</taxon>
        <taxon>Schizophyllaceae</taxon>
        <taxon>Schizophyllum</taxon>
    </lineage>
</organism>
<dbReference type="RefSeq" id="XP_003034203.1">
    <property type="nucleotide sequence ID" value="XM_003034157.1"/>
</dbReference>
<feature type="compositionally biased region" description="Basic and acidic residues" evidence="1">
    <location>
        <begin position="148"/>
        <end position="161"/>
    </location>
</feature>
<feature type="compositionally biased region" description="Low complexity" evidence="1">
    <location>
        <begin position="185"/>
        <end position="198"/>
    </location>
</feature>
<feature type="non-terminal residue" evidence="2">
    <location>
        <position position="346"/>
    </location>
</feature>
<dbReference type="Proteomes" id="UP000007431">
    <property type="component" value="Unassembled WGS sequence"/>
</dbReference>
<proteinExistence type="predicted"/>
<evidence type="ECO:0000256" key="1">
    <source>
        <dbReference type="SAM" id="MobiDB-lite"/>
    </source>
</evidence>
<dbReference type="VEuPathDB" id="FungiDB:SCHCODRAFT_02493114"/>
<gene>
    <name evidence="2" type="ORF">SCHCODRAFT_106469</name>
</gene>
<feature type="region of interest" description="Disordered" evidence="1">
    <location>
        <begin position="102"/>
        <end position="230"/>
    </location>
</feature>
<dbReference type="InParanoid" id="D8PYQ6"/>
<dbReference type="HOGENOM" id="CLU_802055_0_0_1"/>
<feature type="compositionally biased region" description="Pro residues" evidence="1">
    <location>
        <begin position="199"/>
        <end position="210"/>
    </location>
</feature>
<evidence type="ECO:0000313" key="2">
    <source>
        <dbReference type="EMBL" id="EFI99300.1"/>
    </source>
</evidence>
<feature type="compositionally biased region" description="Basic and acidic residues" evidence="1">
    <location>
        <begin position="301"/>
        <end position="317"/>
    </location>
</feature>
<dbReference type="KEGG" id="scm:SCHCO_02493114"/>
<dbReference type="EMBL" id="GL377304">
    <property type="protein sequence ID" value="EFI99300.1"/>
    <property type="molecule type" value="Genomic_DNA"/>
</dbReference>
<accession>D8PYQ6</accession>
<protein>
    <submittedName>
        <fullName evidence="2">Uncharacterized protein</fullName>
    </submittedName>
</protein>
<reference evidence="2 3" key="1">
    <citation type="journal article" date="2010" name="Nat. Biotechnol.">
        <title>Genome sequence of the model mushroom Schizophyllum commune.</title>
        <authorList>
            <person name="Ohm R.A."/>
            <person name="de Jong J.F."/>
            <person name="Lugones L.G."/>
            <person name="Aerts A."/>
            <person name="Kothe E."/>
            <person name="Stajich J.E."/>
            <person name="de Vries R.P."/>
            <person name="Record E."/>
            <person name="Levasseur A."/>
            <person name="Baker S.E."/>
            <person name="Bartholomew K.A."/>
            <person name="Coutinho P.M."/>
            <person name="Erdmann S."/>
            <person name="Fowler T.J."/>
            <person name="Gathman A.C."/>
            <person name="Lombard V."/>
            <person name="Henrissat B."/>
            <person name="Knabe N."/>
            <person name="Kuees U."/>
            <person name="Lilly W.W."/>
            <person name="Lindquist E."/>
            <person name="Lucas S."/>
            <person name="Magnuson J.K."/>
            <person name="Piumi F."/>
            <person name="Raudaskoski M."/>
            <person name="Salamov A."/>
            <person name="Schmutz J."/>
            <person name="Schwarze F.W.M.R."/>
            <person name="vanKuyk P.A."/>
            <person name="Horton J.S."/>
            <person name="Grigoriev I.V."/>
            <person name="Woesten H.A.B."/>
        </authorList>
    </citation>
    <scope>NUCLEOTIDE SEQUENCE [LARGE SCALE GENOMIC DNA]</scope>
    <source>
        <strain evidence="3">H4-8 / FGSC 9210</strain>
    </source>
</reference>